<protein>
    <recommendedName>
        <fullName evidence="13">Link domain-containing protein</fullName>
    </recommendedName>
</protein>
<dbReference type="PROSITE" id="PS01241">
    <property type="entry name" value="LINK_1"/>
    <property type="match status" value="1"/>
</dbReference>
<dbReference type="Pfam" id="PF00193">
    <property type="entry name" value="Xlink"/>
    <property type="match status" value="1"/>
</dbReference>
<comment type="caution">
    <text evidence="9">Lacks conserved residue(s) required for the propagation of feature annotation.</text>
</comment>
<keyword evidence="4 11" id="KW-1133">Transmembrane helix</keyword>
<dbReference type="GO" id="GO:0004888">
    <property type="term" value="F:transmembrane signaling receptor activity"/>
    <property type="evidence" value="ECO:0007669"/>
    <property type="project" value="TreeGrafter"/>
</dbReference>
<dbReference type="GeneTree" id="ENSGT00530000063822"/>
<feature type="region of interest" description="Disordered" evidence="10">
    <location>
        <begin position="138"/>
        <end position="224"/>
    </location>
</feature>
<dbReference type="PROSITE" id="PS50963">
    <property type="entry name" value="LINK_2"/>
    <property type="match status" value="1"/>
</dbReference>
<dbReference type="AlphaFoldDB" id="A0A8D2ZEF2"/>
<evidence type="ECO:0000256" key="12">
    <source>
        <dbReference type="SAM" id="SignalP"/>
    </source>
</evidence>
<keyword evidence="2 11" id="KW-0812">Transmembrane</keyword>
<proteinExistence type="predicted"/>
<reference evidence="14" key="2">
    <citation type="submission" date="2025-08" db="UniProtKB">
        <authorList>
            <consortium name="Ensembl"/>
        </authorList>
    </citation>
    <scope>IDENTIFICATION</scope>
</reference>
<dbReference type="SMART" id="SM00445">
    <property type="entry name" value="LINK"/>
    <property type="match status" value="1"/>
</dbReference>
<evidence type="ECO:0000256" key="7">
    <source>
        <dbReference type="ARBA" id="ARBA00023170"/>
    </source>
</evidence>
<dbReference type="SUPFAM" id="SSF56436">
    <property type="entry name" value="C-type lectin-like"/>
    <property type="match status" value="1"/>
</dbReference>
<feature type="domain" description="Link" evidence="13">
    <location>
        <begin position="38"/>
        <end position="128"/>
    </location>
</feature>
<keyword evidence="8" id="KW-0325">Glycoprotein</keyword>
<evidence type="ECO:0000256" key="11">
    <source>
        <dbReference type="SAM" id="Phobius"/>
    </source>
</evidence>
<dbReference type="InterPro" id="IPR000538">
    <property type="entry name" value="Link_dom"/>
</dbReference>
<evidence type="ECO:0000313" key="14">
    <source>
        <dbReference type="Ensembl" id="ENSSMAP00000000886.2"/>
    </source>
</evidence>
<feature type="transmembrane region" description="Helical" evidence="11">
    <location>
        <begin position="259"/>
        <end position="282"/>
    </location>
</feature>
<dbReference type="Ensembl" id="ENSSMAT00000000907.2">
    <property type="protein sequence ID" value="ENSSMAP00000000886.2"/>
    <property type="gene ID" value="ENSSMAG00000000554.2"/>
</dbReference>
<reference evidence="14" key="1">
    <citation type="submission" date="2023-05" db="EMBL/GenBank/DDBJ databases">
        <title>High-quality long-read genome of Scophthalmus maximus.</title>
        <authorList>
            <person name="Lien S."/>
            <person name="Martinez P."/>
        </authorList>
    </citation>
    <scope>NUCLEOTIDE SEQUENCE [LARGE SCALE GENOMIC DNA]</scope>
</reference>
<dbReference type="InterPro" id="IPR043210">
    <property type="entry name" value="CD44_antigen-like"/>
</dbReference>
<keyword evidence="7" id="KW-0675">Receptor</keyword>
<dbReference type="PANTHER" id="PTHR10225:SF2">
    <property type="entry name" value="LYMPHATIC VESSEL ENDOTHELIAL HYALURONIC ACID RECEPTOR 1"/>
    <property type="match status" value="1"/>
</dbReference>
<feature type="compositionally biased region" description="Low complexity" evidence="10">
    <location>
        <begin position="195"/>
        <end position="218"/>
    </location>
</feature>
<dbReference type="Proteomes" id="UP000694558">
    <property type="component" value="Chromosome 10"/>
</dbReference>
<evidence type="ECO:0000256" key="3">
    <source>
        <dbReference type="ARBA" id="ARBA00022729"/>
    </source>
</evidence>
<dbReference type="CTD" id="564249"/>
<name>A0A8D2ZEF2_SCOMX</name>
<feature type="region of interest" description="Disordered" evidence="10">
    <location>
        <begin position="296"/>
        <end position="328"/>
    </location>
</feature>
<evidence type="ECO:0000256" key="9">
    <source>
        <dbReference type="PROSITE-ProRule" id="PRU00323"/>
    </source>
</evidence>
<dbReference type="GO" id="GO:0005886">
    <property type="term" value="C:plasma membrane"/>
    <property type="evidence" value="ECO:0007669"/>
    <property type="project" value="TreeGrafter"/>
</dbReference>
<evidence type="ECO:0000256" key="8">
    <source>
        <dbReference type="ARBA" id="ARBA00023180"/>
    </source>
</evidence>
<feature type="compositionally biased region" description="Polar residues" evidence="10">
    <location>
        <begin position="177"/>
        <end position="194"/>
    </location>
</feature>
<evidence type="ECO:0000256" key="6">
    <source>
        <dbReference type="ARBA" id="ARBA00023157"/>
    </source>
</evidence>
<comment type="subcellular location">
    <subcellularLocation>
        <location evidence="1">Membrane</location>
        <topology evidence="1">Single-pass membrane protein</topology>
    </subcellularLocation>
</comment>
<keyword evidence="3 12" id="KW-0732">Signal</keyword>
<gene>
    <name evidence="14" type="primary">lyve1b</name>
</gene>
<dbReference type="KEGG" id="smau:118315152"/>
<evidence type="ECO:0000256" key="10">
    <source>
        <dbReference type="SAM" id="MobiDB-lite"/>
    </source>
</evidence>
<sequence>MARFWFFAQLLPVCLAASFPVTRPNVIQAGPLGRRAAGVFMLIEGGIYTLNFTSARAACLWLNVTMATRDQMEGAVQQGLETCKFGWIAEGIAVIPRISSNRNCGNGKTGVVQWSAIPDRKFGVYCFNASDLEETKTTSKAAAQTSTSPTTPTELIQTQTQTQTQTLTPTPTTPLTASSRQKTTTKSPEQTSAFTVQVETTRSTRVSSTSTPRDTVSTHVPTSRSHFVASKPTVLTSAFPTSVSVPPQSKSAAKPSLGVVPMALIVLGVILLLLTAAGAVWYSKLNIFTCWSPGRQKDDTETEMWKNTDSEVDLRSQHGAGEDDEYDELDRKYSSDITLCVNPNFKTNPSE</sequence>
<keyword evidence="5 11" id="KW-0472">Membrane</keyword>
<evidence type="ECO:0000256" key="5">
    <source>
        <dbReference type="ARBA" id="ARBA00023136"/>
    </source>
</evidence>
<dbReference type="GeneID" id="118315152"/>
<dbReference type="Gene3D" id="3.10.100.10">
    <property type="entry name" value="Mannose-Binding Protein A, subunit A"/>
    <property type="match status" value="1"/>
</dbReference>
<feature type="disulfide bond" evidence="9">
    <location>
        <begin position="83"/>
        <end position="104"/>
    </location>
</feature>
<dbReference type="PRINTS" id="PR01265">
    <property type="entry name" value="LINKMODULE"/>
</dbReference>
<feature type="chain" id="PRO_5034420951" description="Link domain-containing protein" evidence="12">
    <location>
        <begin position="17"/>
        <end position="351"/>
    </location>
</feature>
<evidence type="ECO:0000256" key="1">
    <source>
        <dbReference type="ARBA" id="ARBA00004167"/>
    </source>
</evidence>
<feature type="compositionally biased region" description="Low complexity" evidence="10">
    <location>
        <begin position="138"/>
        <end position="176"/>
    </location>
</feature>
<accession>A0A8D2ZEF2</accession>
<feature type="signal peptide" evidence="12">
    <location>
        <begin position="1"/>
        <end position="16"/>
    </location>
</feature>
<keyword evidence="6 9" id="KW-1015">Disulfide bond</keyword>
<evidence type="ECO:0000259" key="13">
    <source>
        <dbReference type="PROSITE" id="PS50963"/>
    </source>
</evidence>
<dbReference type="GO" id="GO:0007155">
    <property type="term" value="P:cell adhesion"/>
    <property type="evidence" value="ECO:0007669"/>
    <property type="project" value="InterPro"/>
</dbReference>
<dbReference type="PANTHER" id="PTHR10225">
    <property type="entry name" value="HYALURONAN RECEPTOR"/>
    <property type="match status" value="1"/>
</dbReference>
<evidence type="ECO:0000313" key="15">
    <source>
        <dbReference type="Proteomes" id="UP000694558"/>
    </source>
</evidence>
<dbReference type="GO" id="GO:0005540">
    <property type="term" value="F:hyaluronic acid binding"/>
    <property type="evidence" value="ECO:0007669"/>
    <property type="project" value="InterPro"/>
</dbReference>
<evidence type="ECO:0000256" key="2">
    <source>
        <dbReference type="ARBA" id="ARBA00022692"/>
    </source>
</evidence>
<dbReference type="InterPro" id="IPR016187">
    <property type="entry name" value="CTDL_fold"/>
</dbReference>
<organism evidence="14 15">
    <name type="scientific">Scophthalmus maximus</name>
    <name type="common">Turbot</name>
    <name type="synonym">Psetta maxima</name>
    <dbReference type="NCBI Taxonomy" id="52904"/>
    <lineage>
        <taxon>Eukaryota</taxon>
        <taxon>Metazoa</taxon>
        <taxon>Chordata</taxon>
        <taxon>Craniata</taxon>
        <taxon>Vertebrata</taxon>
        <taxon>Euteleostomi</taxon>
        <taxon>Actinopterygii</taxon>
        <taxon>Neopterygii</taxon>
        <taxon>Teleostei</taxon>
        <taxon>Neoteleostei</taxon>
        <taxon>Acanthomorphata</taxon>
        <taxon>Carangaria</taxon>
        <taxon>Pleuronectiformes</taxon>
        <taxon>Pleuronectoidei</taxon>
        <taxon>Scophthalmidae</taxon>
        <taxon>Scophthalmus</taxon>
    </lineage>
</organism>
<dbReference type="OrthoDB" id="8952307at2759"/>
<feature type="compositionally biased region" description="Basic and acidic residues" evidence="10">
    <location>
        <begin position="296"/>
        <end position="316"/>
    </location>
</feature>
<dbReference type="RefSeq" id="XP_035498084.1">
    <property type="nucleotide sequence ID" value="XM_035642191.2"/>
</dbReference>
<dbReference type="InterPro" id="IPR016186">
    <property type="entry name" value="C-type_lectin-like/link_sf"/>
</dbReference>
<evidence type="ECO:0000256" key="4">
    <source>
        <dbReference type="ARBA" id="ARBA00022989"/>
    </source>
</evidence>